<feature type="transmembrane region" description="Helical" evidence="12">
    <location>
        <begin position="2195"/>
        <end position="2220"/>
    </location>
</feature>
<dbReference type="SUPFAM" id="SSF52540">
    <property type="entry name" value="P-loop containing nucleoside triphosphate hydrolases"/>
    <property type="match status" value="2"/>
</dbReference>
<keyword evidence="4" id="KW-0337">GPI-anchor biosynthesis</keyword>
<feature type="transmembrane region" description="Helical" evidence="12">
    <location>
        <begin position="390"/>
        <end position="412"/>
    </location>
</feature>
<evidence type="ECO:0000256" key="9">
    <source>
        <dbReference type="ARBA" id="ARBA00022989"/>
    </source>
</evidence>
<dbReference type="InterPro" id="IPR017871">
    <property type="entry name" value="ABC_transporter-like_CS"/>
</dbReference>
<evidence type="ECO:0000256" key="3">
    <source>
        <dbReference type="ARBA" id="ARBA00010026"/>
    </source>
</evidence>
<reference evidence="14" key="1">
    <citation type="journal article" date="2014" name="Nat. Genet.">
        <title>Genome and transcriptome of the porcine whipworm Trichuris suis.</title>
        <authorList>
            <person name="Jex A.R."/>
            <person name="Nejsum P."/>
            <person name="Schwarz E.M."/>
            <person name="Hu L."/>
            <person name="Young N.D."/>
            <person name="Hall R.S."/>
            <person name="Korhonen P.K."/>
            <person name="Liao S."/>
            <person name="Thamsborg S."/>
            <person name="Xia J."/>
            <person name="Xu P."/>
            <person name="Wang S."/>
            <person name="Scheerlinck J.P."/>
            <person name="Hofmann A."/>
            <person name="Sternberg P.W."/>
            <person name="Wang J."/>
            <person name="Gasser R.B."/>
        </authorList>
    </citation>
    <scope>NUCLEOTIDE SEQUENCE [LARGE SCALE GENOMIC DNA]</scope>
    <source>
        <strain evidence="14">DCEP-RM93F</strain>
    </source>
</reference>
<dbReference type="GO" id="GO:0005524">
    <property type="term" value="F:ATP binding"/>
    <property type="evidence" value="ECO:0007669"/>
    <property type="project" value="UniProtKB-KW"/>
</dbReference>
<evidence type="ECO:0000256" key="1">
    <source>
        <dbReference type="ARBA" id="ARBA00004477"/>
    </source>
</evidence>
<dbReference type="Gene3D" id="3.40.50.300">
    <property type="entry name" value="P-loop containing nucleotide triphosphate hydrolases"/>
    <property type="match status" value="2"/>
</dbReference>
<evidence type="ECO:0000256" key="6">
    <source>
        <dbReference type="ARBA" id="ARBA00022741"/>
    </source>
</evidence>
<evidence type="ECO:0000313" key="14">
    <source>
        <dbReference type="EMBL" id="KFD66581.1"/>
    </source>
</evidence>
<feature type="transmembrane region" description="Helical" evidence="12">
    <location>
        <begin position="1242"/>
        <end position="1260"/>
    </location>
</feature>
<gene>
    <name evidence="14" type="ORF">M514_01577</name>
</gene>
<feature type="transmembrane region" description="Helical" evidence="12">
    <location>
        <begin position="194"/>
        <end position="218"/>
    </location>
</feature>
<evidence type="ECO:0000256" key="12">
    <source>
        <dbReference type="SAM" id="Phobius"/>
    </source>
</evidence>
<accession>A0A085NAT5</accession>
<feature type="transmembrane region" description="Helical" evidence="12">
    <location>
        <begin position="2033"/>
        <end position="2059"/>
    </location>
</feature>
<feature type="transmembrane region" description="Helical" evidence="12">
    <location>
        <begin position="2100"/>
        <end position="2123"/>
    </location>
</feature>
<keyword evidence="10 12" id="KW-0472">Membrane</keyword>
<dbReference type="InterPro" id="IPR027417">
    <property type="entry name" value="P-loop_NTPase"/>
</dbReference>
<evidence type="ECO:0000256" key="8">
    <source>
        <dbReference type="ARBA" id="ARBA00022840"/>
    </source>
</evidence>
<feature type="transmembrane region" description="Helical" evidence="12">
    <location>
        <begin position="17"/>
        <end position="35"/>
    </location>
</feature>
<dbReference type="Pfam" id="PF06728">
    <property type="entry name" value="PIG-U"/>
    <property type="match status" value="1"/>
</dbReference>
<dbReference type="SMART" id="SM00382">
    <property type="entry name" value="AAA"/>
    <property type="match status" value="1"/>
</dbReference>
<feature type="transmembrane region" description="Helical" evidence="12">
    <location>
        <begin position="260"/>
        <end position="280"/>
    </location>
</feature>
<keyword evidence="7" id="KW-0256">Endoplasmic reticulum</keyword>
<feature type="transmembrane region" description="Helical" evidence="12">
    <location>
        <begin position="1190"/>
        <end position="1208"/>
    </location>
</feature>
<feature type="compositionally biased region" description="Basic and acidic residues" evidence="11">
    <location>
        <begin position="832"/>
        <end position="845"/>
    </location>
</feature>
<dbReference type="PANTHER" id="PTHR13121">
    <property type="entry name" value="GPI TRANSAMIDASE COMPONENT PIG-U"/>
    <property type="match status" value="1"/>
</dbReference>
<feature type="transmembrane region" description="Helical" evidence="12">
    <location>
        <begin position="1991"/>
        <end position="2013"/>
    </location>
</feature>
<feature type="transmembrane region" description="Helical" evidence="12">
    <location>
        <begin position="361"/>
        <end position="378"/>
    </location>
</feature>
<proteinExistence type="inferred from homology"/>
<keyword evidence="5 12" id="KW-0812">Transmembrane</keyword>
<feature type="transmembrane region" description="Helical" evidence="12">
    <location>
        <begin position="91"/>
        <end position="111"/>
    </location>
</feature>
<feature type="domain" description="ABC transporter" evidence="13">
    <location>
        <begin position="2302"/>
        <end position="2564"/>
    </location>
</feature>
<feature type="region of interest" description="Disordered" evidence="11">
    <location>
        <begin position="828"/>
        <end position="855"/>
    </location>
</feature>
<keyword evidence="8" id="KW-0067">ATP-binding</keyword>
<dbReference type="InterPro" id="IPR009600">
    <property type="entry name" value="PIG-U"/>
</dbReference>
<protein>
    <recommendedName>
        <fullName evidence="13">ABC transporter domain-containing protein</fullName>
    </recommendedName>
</protein>
<comment type="pathway">
    <text evidence="2">Glycolipid biosynthesis; glycosylphosphatidylinositol-anchor biosynthesis.</text>
</comment>
<dbReference type="PROSITE" id="PS00211">
    <property type="entry name" value="ABC_TRANSPORTER_1"/>
    <property type="match status" value="1"/>
</dbReference>
<name>A0A085NAT5_9BILA</name>
<dbReference type="InterPro" id="IPR003593">
    <property type="entry name" value="AAA+_ATPase"/>
</dbReference>
<dbReference type="PANTHER" id="PTHR13121:SF0">
    <property type="entry name" value="PHOSPHATIDYLINOSITOL GLYCAN ANCHOR BIOSYNTHESIS CLASS U PROTEIN"/>
    <property type="match status" value="1"/>
</dbReference>
<evidence type="ECO:0000256" key="5">
    <source>
        <dbReference type="ARBA" id="ARBA00022692"/>
    </source>
</evidence>
<evidence type="ECO:0000256" key="4">
    <source>
        <dbReference type="ARBA" id="ARBA00022502"/>
    </source>
</evidence>
<dbReference type="Proteomes" id="UP000030758">
    <property type="component" value="Unassembled WGS sequence"/>
</dbReference>
<feature type="transmembrane region" description="Helical" evidence="12">
    <location>
        <begin position="286"/>
        <end position="308"/>
    </location>
</feature>
<dbReference type="GO" id="GO:0016887">
    <property type="term" value="F:ATP hydrolysis activity"/>
    <property type="evidence" value="ECO:0007669"/>
    <property type="project" value="InterPro"/>
</dbReference>
<sequence length="2640" mass="300367">MLSSNSHIFSRLFRSESLYFVLAFALRAFLSFVGLGDRLENRVEIATPFNSWKRVKEGVALKNAGISPYEGDTVHCNPILLLFFETLTRRGIVITQVVFFMADLLAAHFLAKAVVAFHREELAKEKEAKSSYAKDVEPLLLEGSDSRRIGRIVLITYLFNPLAVLSSVAMTLTTFGNFNIILALFLSISGSKKLCFVVLAFATVTDVYPAVFIVPMLVSMYTEGMLAVALSGLTYIFSTIAFIYFSYIAASDWSFLSNTFGSLFMLSDLTPNIGLFWYYFAETFEHYRLFFLCIFHLSFLTYALPISFCLRDDRFTACFFMLFVIALFKSYPSVCDAAVYSSLLPAFSHLFYYVRYGLPVTCTIVTCSVLSSIMWHLWIEQGSANANFFFAVTLAYAVAQIFLMTGLFYAYVRRRFHLKHALWSDSLNDRLDRCGILSLPVYSYNIRENRYEFLAKIVLSCHGFQCLILNLQPSIKNTEPFQTLLRAPANMMGFLVDPCRQFSVLTFKNLLQKIRKQRRLIFELAFAPLILLGLLNLINVNRAKQFPQCTFSPISISSTDPLDILSDFFCLSKVSCAENVDHEVLQSREDDRPLSLIEIRQAFEMDNELYTNFSTVITEASEILYYISKVSPGRINFDGVLLSKLLNVNSVAVTRAAQLLDIPGGVASCFMNSTLKSNFFAKILRRMVMVADFSLVRHIEETLCSGSDSVDEYLAWNCTHLTAERVRRYMCSGTLEEQLGDMLLKRLDSSIMVDIVAKNFTGLQVTSDGVKRVFKSYITMRKILKKSKTRRLFVQLFKTISTATYSTEEPNERFKRFTDSFFCGRNPQKKKLPSDESAKKLKEASHYSSTKSRSKSRSAHQFQTWEKIFASSIEDLQCAKLISKLNFDWARANKMIKFLRGQVFLIPDNPFIHEILSKINRRLETLGAARSHLEFWLDAFKLLLLPQHSPLEDVVVKLGIMLSNLNKSLDGLPDVEPVLSWLHQERKDLYTEVYVWNTLQNILKCWEVSRFRVQEVTDKGKDRAGLLDNLNLLLAKVHFELTENPIGWLNIKYGIDMSKTYAGEQRTRRLRGVPLPVRNPSTYLEHMELKNLIDYALMEIGISDVQVEGRRVYAHPWAVEQRSRPQLSRNVKEIIVTVLFVISLFAHNLGVYREVGYEREQHSREFLSYLGVSQVAYFAAWIASSLIWELASLCTVYFALSQYGILTYSNSACLAVLLFAYCISLCCMCCLVVTLLNGVQLSAVSLFLLDIVFLLPWLICQLATRDVTKYVRVISLTLPQSTMAWIVKEVLDLESRASGIQWTVFESNAVHSEETGILFHMLILLVQAFVYFLLTLYFDSILPDSYGLSKSWNFPFSLLSDCWKRSEEEVPVRGVAVKFTDVSTNGSDDVNRASSNNTLNFQICENSLFGILDEGMLTGRTLMSAAMLLLSGLLKPACGKVSWFHSSKRETVRIDPKSSVLFCPHYSILFYDLSFEENFCIYTSLLGLCCDNKKDELLLNELLARLKMKDRMKLYSQELSLGEQKVLSVLIALQLGRRILVLDNPGLEACFKLRLKLWTLLSQKTKHTTIILSTTFPDVVDRFADGVAVVSGSNVQFFQTVSEFRDWLNIGYHICLSGFVADLPKNEPAWISVKKNFLRVLDRCFHQKELCKRTDAYVEFVVPRCSFDKLAAFCNYFEKKRSSIGCLRMEIFELRTKEALRNGLPNVRTLKAARNNRSLCDEVEMELLKPDAVPDVSYLKNKRPSTRAQFAAIWYRRFILFYRGHRRLFLMLLYPLLSIGIVLYLLEGMEHKHKVAVSTELGRTTVILRYTNITNLPYKTAHGVRMKVGVLNDDSSQRKNVNRSSRRDLRNAAAEGAIANDALSSKTKGCTYMTHMNGELSKLAIGETSWRRKLSSIFQRLNVTFIKLPQKEGRGDEDVELKPLLSYTVRYKHAMPELFQKCINDINNDFVNVVCRKHGRVHKPVWGTEKATAKLRSITERTAWRIALQDLCLAMVWCQGLCFICLCCCRVVMEDTTTGKKKLLFISSLSPPVYWLSNFIFDLIIYIGTVLLNGCFLFSSGLFIYKNSAGLLFNFIILTQAFGACMIALIYLMAKVLPSKLVGGVTVFLFFIFTGLVPAGFMLSAEYWQFLNAEELFYLGQPFDSDFPKEIGQIALLALPPYGLITALMELQVMARSLNEEDNDCTTELFRVPNLLWYTLLILSVETLLFIITGILGDLYSNRQLTWKKKSEPSEEAADVEQGKPTDAKEVRPPIEAQKLCKASLMTYNVCFYQNKRTSDVQVTIILGYCSTGRTTDCLCNTKVQTTTKIHHYWDFKCEPDDGCPVNFKRKTVIENVSICLPYGVCVGVFGHQRSGKSTLCQLLAAMETATSGKVTFHSISDTNPALDQIGYIPRESQLDADLTVMDTLTFYAKVRCIQESVCTKIVCDILCAFDLTSLMNRRVEFISEAEKKRLSLAVAFVGGPSVVILDEPTKYLTFQECRRLYQAISSMLDNRTTILIASEKFAFRFNLSGRKINGTLLSTDFLRCVCRDINVINNGQIAEFGSLTNQEWKYGPAYIVEIKLLRREQISWLTKFIKERMPHAELCVYSTTIVAKIPQLSSDASPILIMQLADSISRSFAIDRISIYLNSLNDILEAS</sequence>
<evidence type="ECO:0000256" key="7">
    <source>
        <dbReference type="ARBA" id="ARBA00022824"/>
    </source>
</evidence>
<feature type="transmembrane region" description="Helical" evidence="12">
    <location>
        <begin position="162"/>
        <end position="187"/>
    </location>
</feature>
<comment type="subcellular location">
    <subcellularLocation>
        <location evidence="1">Endoplasmic reticulum membrane</location>
        <topology evidence="1">Multi-pass membrane protein</topology>
    </subcellularLocation>
</comment>
<dbReference type="GO" id="GO:0042765">
    <property type="term" value="C:GPI-anchor transamidase complex"/>
    <property type="evidence" value="ECO:0007669"/>
    <property type="project" value="InterPro"/>
</dbReference>
<dbReference type="PROSITE" id="PS50893">
    <property type="entry name" value="ABC_TRANSPORTER_2"/>
    <property type="match status" value="2"/>
</dbReference>
<feature type="transmembrane region" description="Helical" evidence="12">
    <location>
        <begin position="520"/>
        <end position="538"/>
    </location>
</feature>
<feature type="transmembrane region" description="Helical" evidence="12">
    <location>
        <begin position="1317"/>
        <end position="1338"/>
    </location>
</feature>
<keyword evidence="6" id="KW-0547">Nucleotide-binding</keyword>
<comment type="similarity">
    <text evidence="3">Belongs to the PIGU family.</text>
</comment>
<dbReference type="Pfam" id="PF00005">
    <property type="entry name" value="ABC_tran"/>
    <property type="match status" value="2"/>
</dbReference>
<evidence type="ECO:0000256" key="10">
    <source>
        <dbReference type="ARBA" id="ARBA00023136"/>
    </source>
</evidence>
<keyword evidence="9 12" id="KW-1133">Transmembrane helix</keyword>
<evidence type="ECO:0000256" key="2">
    <source>
        <dbReference type="ARBA" id="ARBA00004687"/>
    </source>
</evidence>
<feature type="transmembrane region" description="Helical" evidence="12">
    <location>
        <begin position="224"/>
        <end position="248"/>
    </location>
</feature>
<feature type="domain" description="ABC transporter" evidence="13">
    <location>
        <begin position="1377"/>
        <end position="1617"/>
    </location>
</feature>
<organism evidence="14">
    <name type="scientific">Trichuris suis</name>
    <name type="common">pig whipworm</name>
    <dbReference type="NCBI Taxonomy" id="68888"/>
    <lineage>
        <taxon>Eukaryota</taxon>
        <taxon>Metazoa</taxon>
        <taxon>Ecdysozoa</taxon>
        <taxon>Nematoda</taxon>
        <taxon>Enoplea</taxon>
        <taxon>Dorylaimia</taxon>
        <taxon>Trichinellida</taxon>
        <taxon>Trichuridae</taxon>
        <taxon>Trichuris</taxon>
    </lineage>
</organism>
<evidence type="ECO:0000259" key="13">
    <source>
        <dbReference type="PROSITE" id="PS50893"/>
    </source>
</evidence>
<dbReference type="GO" id="GO:0016255">
    <property type="term" value="P:attachment of GPI anchor to protein"/>
    <property type="evidence" value="ECO:0007669"/>
    <property type="project" value="InterPro"/>
</dbReference>
<feature type="transmembrane region" description="Helical" evidence="12">
    <location>
        <begin position="2071"/>
        <end position="2094"/>
    </location>
</feature>
<evidence type="ECO:0000256" key="11">
    <source>
        <dbReference type="SAM" id="MobiDB-lite"/>
    </source>
</evidence>
<dbReference type="GO" id="GO:0006506">
    <property type="term" value="P:GPI anchor biosynthetic process"/>
    <property type="evidence" value="ECO:0007669"/>
    <property type="project" value="UniProtKB-KW"/>
</dbReference>
<dbReference type="InterPro" id="IPR003439">
    <property type="entry name" value="ABC_transporter-like_ATP-bd"/>
</dbReference>
<feature type="transmembrane region" description="Helical" evidence="12">
    <location>
        <begin position="1215"/>
        <end position="1236"/>
    </location>
</feature>
<feature type="transmembrane region" description="Helical" evidence="12">
    <location>
        <begin position="1768"/>
        <end position="1786"/>
    </location>
</feature>
<dbReference type="EMBL" id="KL367523">
    <property type="protein sequence ID" value="KFD66581.1"/>
    <property type="molecule type" value="Genomic_DNA"/>
</dbReference>